<dbReference type="Proteomes" id="UP000712570">
    <property type="component" value="Unassembled WGS sequence"/>
</dbReference>
<evidence type="ECO:0000313" key="6">
    <source>
        <dbReference type="Proteomes" id="UP000712570"/>
    </source>
</evidence>
<accession>A0ABX0KRY5</accession>
<keyword evidence="6" id="KW-1185">Reference proteome</keyword>
<protein>
    <submittedName>
        <fullName evidence="5">Ribose-phosphate pyrophosphokinase</fullName>
    </submittedName>
</protein>
<dbReference type="EMBL" id="JAAOLX010000001">
    <property type="protein sequence ID" value="NHQ84794.1"/>
    <property type="molecule type" value="Genomic_DNA"/>
</dbReference>
<evidence type="ECO:0000259" key="4">
    <source>
        <dbReference type="Pfam" id="PF13793"/>
    </source>
</evidence>
<dbReference type="NCBIfam" id="TIGR01251">
    <property type="entry name" value="ribP_PPkin"/>
    <property type="match status" value="1"/>
</dbReference>
<proteinExistence type="inferred from homology"/>
<dbReference type="Pfam" id="PF13793">
    <property type="entry name" value="Pribosyltran_N"/>
    <property type="match status" value="1"/>
</dbReference>
<name>A0ABX0KRY5_9NEIS</name>
<evidence type="ECO:0000313" key="5">
    <source>
        <dbReference type="EMBL" id="NHQ84794.1"/>
    </source>
</evidence>
<dbReference type="PANTHER" id="PTHR10210">
    <property type="entry name" value="RIBOSE-PHOSPHATE DIPHOSPHOKINASE FAMILY MEMBER"/>
    <property type="match status" value="1"/>
</dbReference>
<dbReference type="CDD" id="cd06223">
    <property type="entry name" value="PRTases_typeI"/>
    <property type="match status" value="1"/>
</dbReference>
<dbReference type="SMART" id="SM01400">
    <property type="entry name" value="Pribosyltran_N"/>
    <property type="match status" value="1"/>
</dbReference>
<dbReference type="SUPFAM" id="SSF53271">
    <property type="entry name" value="PRTase-like"/>
    <property type="match status" value="2"/>
</dbReference>
<dbReference type="PANTHER" id="PTHR10210:SF41">
    <property type="entry name" value="RIBOSE-PHOSPHATE PYROPHOSPHOKINASE 1, CHLOROPLASTIC"/>
    <property type="match status" value="1"/>
</dbReference>
<evidence type="ECO:0000259" key="3">
    <source>
        <dbReference type="Pfam" id="PF00156"/>
    </source>
</evidence>
<evidence type="ECO:0000256" key="2">
    <source>
        <dbReference type="RuleBase" id="RU004324"/>
    </source>
</evidence>
<dbReference type="InterPro" id="IPR005946">
    <property type="entry name" value="Rib-P_diPkinase"/>
</dbReference>
<dbReference type="Gene3D" id="3.40.50.2020">
    <property type="match status" value="2"/>
</dbReference>
<keyword evidence="1 2" id="KW-0545">Nucleotide biosynthesis</keyword>
<evidence type="ECO:0000256" key="1">
    <source>
        <dbReference type="ARBA" id="ARBA00022727"/>
    </source>
</evidence>
<dbReference type="InterPro" id="IPR000836">
    <property type="entry name" value="PRTase_dom"/>
</dbReference>
<comment type="caution">
    <text evidence="5">The sequence shown here is derived from an EMBL/GenBank/DDBJ whole genome shotgun (WGS) entry which is preliminary data.</text>
</comment>
<sequence length="293" mass="32637">MQSYWVIMMDGSSSRFYLPRIENTGAEYKQFQFGAGENHFQILSPASRHAEIMFCYSGDHSIIQLLLLTDALKRHGAEVIDLYIPYFPGARQDRVCNQGEALSVKVYADIINQQDFNRVFIFDPHSDVTAAVLNKSQIVKNHQLIKQVIAEIAEEVVLISPDAGSNKKIFELSVQLGGLEVIRADKVRDVSNGRIIDTEVYCDHLGGKTCVIIDDICAGGRTFMELAKKLKAKNAGRIILIVSHYEGVASEGDLRASGIDAVFTTNSLKNMISTDFINVKDIWSFMPLQGESK</sequence>
<organism evidence="5 6">
    <name type="scientific">Iodobacter violaceini</name>
    <dbReference type="NCBI Taxonomy" id="3044271"/>
    <lineage>
        <taxon>Bacteria</taxon>
        <taxon>Pseudomonadati</taxon>
        <taxon>Pseudomonadota</taxon>
        <taxon>Betaproteobacteria</taxon>
        <taxon>Neisseriales</taxon>
        <taxon>Chitinibacteraceae</taxon>
        <taxon>Iodobacter</taxon>
    </lineage>
</organism>
<dbReference type="InterPro" id="IPR029099">
    <property type="entry name" value="Pribosyltran_N"/>
</dbReference>
<reference evidence="5 6" key="1">
    <citation type="submission" date="2020-03" db="EMBL/GenBank/DDBJ databases">
        <title>Draft genome sequence of environmentally isolated violet-colored cultures.</title>
        <authorList>
            <person name="Wilson H.S."/>
        </authorList>
    </citation>
    <scope>NUCLEOTIDE SEQUENCE [LARGE SCALE GENOMIC DNA]</scope>
    <source>
        <strain evidence="5 6">HSC-16F04</strain>
    </source>
</reference>
<dbReference type="Pfam" id="PF00156">
    <property type="entry name" value="Pribosyltran"/>
    <property type="match status" value="1"/>
</dbReference>
<gene>
    <name evidence="5" type="ORF">HA050_01500</name>
</gene>
<feature type="domain" description="Ribose-phosphate pyrophosphokinase N-terminal" evidence="4">
    <location>
        <begin position="55"/>
        <end position="112"/>
    </location>
</feature>
<dbReference type="InterPro" id="IPR029057">
    <property type="entry name" value="PRTase-like"/>
</dbReference>
<feature type="domain" description="Phosphoribosyltransferase" evidence="3">
    <location>
        <begin position="143"/>
        <end position="247"/>
    </location>
</feature>
<comment type="similarity">
    <text evidence="2">Belongs to the ribose-phosphate pyrophosphokinase family.</text>
</comment>